<proteinExistence type="inferred from homology"/>
<dbReference type="NCBIfam" id="TIGR04559">
    <property type="entry name" value="SoxH_rel_PQQ_2"/>
    <property type="match status" value="1"/>
</dbReference>
<dbReference type="Proteomes" id="UP000183635">
    <property type="component" value="Unassembled WGS sequence"/>
</dbReference>
<feature type="domain" description="Metallo-beta-lactamase" evidence="2">
    <location>
        <begin position="97"/>
        <end position="279"/>
    </location>
</feature>
<dbReference type="PANTHER" id="PTHR42951:SF4">
    <property type="entry name" value="ACYL-COENZYME A THIOESTERASE MBLAC2"/>
    <property type="match status" value="1"/>
</dbReference>
<evidence type="ECO:0000256" key="1">
    <source>
        <dbReference type="ARBA" id="ARBA00005250"/>
    </source>
</evidence>
<dbReference type="SMART" id="SM00849">
    <property type="entry name" value="Lactamase_B"/>
    <property type="match status" value="1"/>
</dbReference>
<sequence>MFHLVLAACLAAQPGTCDTRLLPADEAASRGDCEARAEAVARDWLTRHPDLRAGEGGARCVETAELPALTMQEVAPGVFVHQGAMDQLSPQNRGRIANLSFVIGDSVAVIDTGETRAEGEALYAAIRQVTDKPVSHAILTHMHPDHILGAQVFSEAGAAIVADARLPEAVARRAEAWMISVPRQIGAENFAGTRIASVDHEVAGPETIALGGRDLRLVPVPPAHTDSDMTVLDLETETLFTGDLAFLGLTPSLDGSLQGWLDWLDHPPDPLPALVVPGHGPVTEGWDEAVTPTRHYLSALRDATRDAIARGLALSAAIPAIVLAMRPVSEGWADFQAVTARNAATAFAELEWE</sequence>
<organism evidence="3 4">
    <name type="scientific">Paracoccus aminovorans</name>
    <dbReference type="NCBI Taxonomy" id="34004"/>
    <lineage>
        <taxon>Bacteria</taxon>
        <taxon>Pseudomonadati</taxon>
        <taxon>Pseudomonadota</taxon>
        <taxon>Alphaproteobacteria</taxon>
        <taxon>Rhodobacterales</taxon>
        <taxon>Paracoccaceae</taxon>
        <taxon>Paracoccus</taxon>
    </lineage>
</organism>
<dbReference type="InterPro" id="IPR036866">
    <property type="entry name" value="RibonucZ/Hydroxyglut_hydro"/>
</dbReference>
<dbReference type="InterPro" id="IPR001279">
    <property type="entry name" value="Metallo-B-lactamas"/>
</dbReference>
<gene>
    <name evidence="3" type="ORF">SAMN04488021_12930</name>
</gene>
<dbReference type="OrthoDB" id="420651at2"/>
<reference evidence="3 4" key="1">
    <citation type="submission" date="2016-10" db="EMBL/GenBank/DDBJ databases">
        <authorList>
            <person name="de Groot N.N."/>
        </authorList>
    </citation>
    <scope>NUCLEOTIDE SEQUENCE [LARGE SCALE GENOMIC DNA]</scope>
    <source>
        <strain evidence="3 4">DSM 8537</strain>
    </source>
</reference>
<accession>A0A1I3C9X0</accession>
<evidence type="ECO:0000259" key="2">
    <source>
        <dbReference type="SMART" id="SM00849"/>
    </source>
</evidence>
<comment type="similarity">
    <text evidence="1">Belongs to the metallo-beta-lactamase superfamily. Class-B beta-lactamase family.</text>
</comment>
<keyword evidence="3" id="KW-0378">Hydrolase</keyword>
<dbReference type="CDD" id="cd16282">
    <property type="entry name" value="metallo-hydrolase-like_MBL-fold"/>
    <property type="match status" value="1"/>
</dbReference>
<name>A0A1I3C9X0_9RHOB</name>
<dbReference type="GO" id="GO:0017001">
    <property type="term" value="P:antibiotic catabolic process"/>
    <property type="evidence" value="ECO:0007669"/>
    <property type="project" value="UniProtKB-ARBA"/>
</dbReference>
<dbReference type="SUPFAM" id="SSF56281">
    <property type="entry name" value="Metallo-hydrolase/oxidoreductase"/>
    <property type="match status" value="1"/>
</dbReference>
<dbReference type="InterPro" id="IPR050855">
    <property type="entry name" value="NDM-1-like"/>
</dbReference>
<dbReference type="InterPro" id="IPR030829">
    <property type="entry name" value="SoxH-rel_PQQ_2"/>
</dbReference>
<dbReference type="EMBL" id="FOPU01000029">
    <property type="protein sequence ID" value="SFH71277.1"/>
    <property type="molecule type" value="Genomic_DNA"/>
</dbReference>
<evidence type="ECO:0000313" key="4">
    <source>
        <dbReference type="Proteomes" id="UP000183635"/>
    </source>
</evidence>
<protein>
    <submittedName>
        <fullName evidence="3">Quinoprotein relay system zinc metallohydrolase 2</fullName>
    </submittedName>
</protein>
<evidence type="ECO:0000313" key="3">
    <source>
        <dbReference type="EMBL" id="SFH71277.1"/>
    </source>
</evidence>
<dbReference type="RefSeq" id="WP_074969296.1">
    <property type="nucleotide sequence ID" value="NZ_CBCRYP010000030.1"/>
</dbReference>
<dbReference type="GO" id="GO:0016787">
    <property type="term" value="F:hydrolase activity"/>
    <property type="evidence" value="ECO:0007669"/>
    <property type="project" value="UniProtKB-KW"/>
</dbReference>
<dbReference type="STRING" id="34004.SAMN04488021_12930"/>
<dbReference type="Gene3D" id="3.60.15.10">
    <property type="entry name" value="Ribonuclease Z/Hydroxyacylglutathione hydrolase-like"/>
    <property type="match status" value="1"/>
</dbReference>
<keyword evidence="4" id="KW-1185">Reference proteome</keyword>
<dbReference type="AlphaFoldDB" id="A0A1I3C9X0"/>
<dbReference type="Pfam" id="PF00753">
    <property type="entry name" value="Lactamase_B"/>
    <property type="match status" value="1"/>
</dbReference>
<dbReference type="PANTHER" id="PTHR42951">
    <property type="entry name" value="METALLO-BETA-LACTAMASE DOMAIN-CONTAINING"/>
    <property type="match status" value="1"/>
</dbReference>